<evidence type="ECO:0000256" key="8">
    <source>
        <dbReference type="PIRSR" id="PIRSR617736-1"/>
    </source>
</evidence>
<comment type="similarity">
    <text evidence="1 11">Belongs to the glycosyl hydrolase 1 family.</text>
</comment>
<reference evidence="12 13" key="1">
    <citation type="submission" date="2020-02" db="EMBL/GenBank/DDBJ databases">
        <title>Genome sequences of Thiorhodococcus mannitoliphagus and Thiorhodococcus minor, purple sulfur photosynthetic bacteria in the gammaproteobacterial family, Chromatiaceae.</title>
        <authorList>
            <person name="Aviles F.A."/>
            <person name="Meyer T.E."/>
            <person name="Kyndt J.A."/>
        </authorList>
    </citation>
    <scope>NUCLEOTIDE SEQUENCE [LARGE SCALE GENOMIC DNA]</scope>
    <source>
        <strain evidence="12 13">DSM 11518</strain>
    </source>
</reference>
<evidence type="ECO:0000256" key="2">
    <source>
        <dbReference type="ARBA" id="ARBA00012744"/>
    </source>
</evidence>
<dbReference type="PANTHER" id="PTHR10353:SF36">
    <property type="entry name" value="LP05116P"/>
    <property type="match status" value="1"/>
</dbReference>
<keyword evidence="4" id="KW-0136">Cellulose degradation</keyword>
<evidence type="ECO:0000256" key="10">
    <source>
        <dbReference type="PROSITE-ProRule" id="PRU10055"/>
    </source>
</evidence>
<feature type="binding site" evidence="9">
    <location>
        <position position="294"/>
    </location>
    <ligand>
        <name>substrate</name>
    </ligand>
</feature>
<accession>A0A6M0JX32</accession>
<dbReference type="Gene3D" id="3.20.20.80">
    <property type="entry name" value="Glycosidases"/>
    <property type="match status" value="1"/>
</dbReference>
<evidence type="ECO:0000256" key="9">
    <source>
        <dbReference type="PIRSR" id="PIRSR617736-2"/>
    </source>
</evidence>
<protein>
    <recommendedName>
        <fullName evidence="2 11">Beta-glucosidase</fullName>
        <ecNumber evidence="2 11">3.2.1.21</ecNumber>
    </recommendedName>
</protein>
<evidence type="ECO:0000256" key="1">
    <source>
        <dbReference type="ARBA" id="ARBA00010838"/>
    </source>
</evidence>
<dbReference type="GO" id="GO:0005829">
    <property type="term" value="C:cytosol"/>
    <property type="evidence" value="ECO:0007669"/>
    <property type="project" value="TreeGrafter"/>
</dbReference>
<dbReference type="RefSeq" id="WP_164452576.1">
    <property type="nucleotide sequence ID" value="NZ_JAAIJQ010000022.1"/>
</dbReference>
<evidence type="ECO:0000256" key="11">
    <source>
        <dbReference type="RuleBase" id="RU361175"/>
    </source>
</evidence>
<evidence type="ECO:0000256" key="3">
    <source>
        <dbReference type="ARBA" id="ARBA00022801"/>
    </source>
</evidence>
<evidence type="ECO:0000256" key="4">
    <source>
        <dbReference type="ARBA" id="ARBA00023001"/>
    </source>
</evidence>
<sequence length="452" mass="49925">MSRGHAFPSGFIWGAATSAYQVEGYPLADGAGPSIWHRFAHTPGRVAGGATGDLACGHYHRFREDVALMAELGLSAYRFSIAWGRVLPDGRGRVNRKGLDFYLRLVDALLEHDIQPMVTLYHWDLPAALQERGGWLDPDSAVWFADYAQILFRALDDRVQAWVTINEPWVVAVLGHLEGVHAPGHRDAREAVRVMHHLLLAHAEACATYGALGRHQIGIALNLEPQHPASDSEADRAAADRRDAFINGWLLDPLFHGRYPEAMADIFGSAWPDFPSTEIDRIRCPADFLGVNYYSRGWVRDDPAVQPTGAARIERPNAPVTAMGWEVYPRGLTEILLRLKTQYGNPPVYITENGAAFEDSAPTAGRVEDPRRVAYLREHIGAAGAAIQAGADLRGYFVWSLLDNFEWAEGYAKRFGLFRVDPSDQSRLPKASAECYKDIIASHGAGLIPEPS</sequence>
<dbReference type="EMBL" id="JAAIJQ010000022">
    <property type="protein sequence ID" value="NEV62102.1"/>
    <property type="molecule type" value="Genomic_DNA"/>
</dbReference>
<feature type="active site" description="Nucleophile" evidence="8 10">
    <location>
        <position position="352"/>
    </location>
</feature>
<evidence type="ECO:0000256" key="7">
    <source>
        <dbReference type="ARBA" id="ARBA00023326"/>
    </source>
</evidence>
<evidence type="ECO:0000256" key="5">
    <source>
        <dbReference type="ARBA" id="ARBA00023277"/>
    </source>
</evidence>
<evidence type="ECO:0000256" key="6">
    <source>
        <dbReference type="ARBA" id="ARBA00023295"/>
    </source>
</evidence>
<gene>
    <name evidence="12" type="ORF">G3446_09405</name>
</gene>
<feature type="binding site" evidence="9">
    <location>
        <position position="21"/>
    </location>
    <ligand>
        <name>substrate</name>
    </ligand>
</feature>
<evidence type="ECO:0000313" key="13">
    <source>
        <dbReference type="Proteomes" id="UP000483379"/>
    </source>
</evidence>
<feature type="active site" description="Proton donor" evidence="8">
    <location>
        <position position="167"/>
    </location>
</feature>
<feature type="binding site" evidence="9">
    <location>
        <position position="399"/>
    </location>
    <ligand>
        <name>substrate</name>
    </ligand>
</feature>
<dbReference type="AlphaFoldDB" id="A0A6M0JX32"/>
<comment type="caution">
    <text evidence="12">The sequence shown here is derived from an EMBL/GenBank/DDBJ whole genome shotgun (WGS) entry which is preliminary data.</text>
</comment>
<feature type="binding site" evidence="9">
    <location>
        <position position="166"/>
    </location>
    <ligand>
        <name>substrate</name>
    </ligand>
</feature>
<feature type="binding site" evidence="9">
    <location>
        <position position="122"/>
    </location>
    <ligand>
        <name>substrate</name>
    </ligand>
</feature>
<dbReference type="Proteomes" id="UP000483379">
    <property type="component" value="Unassembled WGS sequence"/>
</dbReference>
<dbReference type="EC" id="3.2.1.21" evidence="2 11"/>
<dbReference type="GO" id="GO:0008422">
    <property type="term" value="F:beta-glucosidase activity"/>
    <property type="evidence" value="ECO:0007669"/>
    <property type="project" value="UniProtKB-EC"/>
</dbReference>
<dbReference type="FunFam" id="3.20.20.80:FF:000004">
    <property type="entry name" value="Beta-glucosidase 6-phospho-beta-glucosidase"/>
    <property type="match status" value="1"/>
</dbReference>
<dbReference type="InterPro" id="IPR017853">
    <property type="entry name" value="GH"/>
</dbReference>
<evidence type="ECO:0000313" key="12">
    <source>
        <dbReference type="EMBL" id="NEV62102.1"/>
    </source>
</evidence>
<proteinExistence type="inferred from homology"/>
<dbReference type="Pfam" id="PF00232">
    <property type="entry name" value="Glyco_hydro_1"/>
    <property type="match status" value="1"/>
</dbReference>
<keyword evidence="6 11" id="KW-0326">Glycosidase</keyword>
<dbReference type="NCBIfam" id="TIGR03356">
    <property type="entry name" value="BGL"/>
    <property type="match status" value="1"/>
</dbReference>
<organism evidence="12 13">
    <name type="scientific">Thiorhodococcus minor</name>
    <dbReference type="NCBI Taxonomy" id="57489"/>
    <lineage>
        <taxon>Bacteria</taxon>
        <taxon>Pseudomonadati</taxon>
        <taxon>Pseudomonadota</taxon>
        <taxon>Gammaproteobacteria</taxon>
        <taxon>Chromatiales</taxon>
        <taxon>Chromatiaceae</taxon>
        <taxon>Thiorhodococcus</taxon>
    </lineage>
</organism>
<dbReference type="PRINTS" id="PR00131">
    <property type="entry name" value="GLHYDRLASE1"/>
</dbReference>
<dbReference type="PANTHER" id="PTHR10353">
    <property type="entry name" value="GLYCOSYL HYDROLASE"/>
    <property type="match status" value="1"/>
</dbReference>
<keyword evidence="3 11" id="KW-0378">Hydrolase</keyword>
<comment type="catalytic activity">
    <reaction evidence="11">
        <text>Hydrolysis of terminal, non-reducing beta-D-glucosyl residues with release of beta-D-glucose.</text>
        <dbReference type="EC" id="3.2.1.21"/>
    </reaction>
</comment>
<keyword evidence="13" id="KW-1185">Reference proteome</keyword>
<name>A0A6M0JX32_9GAMM</name>
<keyword evidence="5" id="KW-0119">Carbohydrate metabolism</keyword>
<dbReference type="SUPFAM" id="SSF51445">
    <property type="entry name" value="(Trans)glycosidases"/>
    <property type="match status" value="1"/>
</dbReference>
<dbReference type="InterPro" id="IPR018120">
    <property type="entry name" value="Glyco_hydro_1_AS"/>
</dbReference>
<feature type="binding site" evidence="9">
    <location>
        <begin position="406"/>
        <end position="407"/>
    </location>
    <ligand>
        <name>substrate</name>
    </ligand>
</feature>
<keyword evidence="7" id="KW-0624">Polysaccharide degradation</keyword>
<dbReference type="InterPro" id="IPR001360">
    <property type="entry name" value="Glyco_hydro_1"/>
</dbReference>
<dbReference type="PROSITE" id="PS00572">
    <property type="entry name" value="GLYCOSYL_HYDROL_F1_1"/>
    <property type="match status" value="1"/>
</dbReference>
<dbReference type="GO" id="GO:0030245">
    <property type="term" value="P:cellulose catabolic process"/>
    <property type="evidence" value="ECO:0007669"/>
    <property type="project" value="UniProtKB-KW"/>
</dbReference>
<dbReference type="InterPro" id="IPR017736">
    <property type="entry name" value="Glyco_hydro_1_beta-glucosidase"/>
</dbReference>